<proteinExistence type="predicted"/>
<reference evidence="1" key="1">
    <citation type="submission" date="2018-02" db="EMBL/GenBank/DDBJ databases">
        <title>Rhizophora mucronata_Transcriptome.</title>
        <authorList>
            <person name="Meera S.P."/>
            <person name="Sreeshan A."/>
            <person name="Augustine A."/>
        </authorList>
    </citation>
    <scope>NUCLEOTIDE SEQUENCE</scope>
    <source>
        <tissue evidence="1">Leaf</tissue>
    </source>
</reference>
<accession>A0A2P2PV30</accession>
<evidence type="ECO:0000313" key="1">
    <source>
        <dbReference type="EMBL" id="MBX58592.1"/>
    </source>
</evidence>
<dbReference type="EMBL" id="GGEC01078108">
    <property type="protein sequence ID" value="MBX58592.1"/>
    <property type="molecule type" value="Transcribed_RNA"/>
</dbReference>
<dbReference type="AlphaFoldDB" id="A0A2P2PV30"/>
<organism evidence="1">
    <name type="scientific">Rhizophora mucronata</name>
    <name type="common">Asiatic mangrove</name>
    <dbReference type="NCBI Taxonomy" id="61149"/>
    <lineage>
        <taxon>Eukaryota</taxon>
        <taxon>Viridiplantae</taxon>
        <taxon>Streptophyta</taxon>
        <taxon>Embryophyta</taxon>
        <taxon>Tracheophyta</taxon>
        <taxon>Spermatophyta</taxon>
        <taxon>Magnoliopsida</taxon>
        <taxon>eudicotyledons</taxon>
        <taxon>Gunneridae</taxon>
        <taxon>Pentapetalae</taxon>
        <taxon>rosids</taxon>
        <taxon>fabids</taxon>
        <taxon>Malpighiales</taxon>
        <taxon>Rhizophoraceae</taxon>
        <taxon>Rhizophora</taxon>
    </lineage>
</organism>
<protein>
    <submittedName>
        <fullName evidence="1">Uncharacterized protein</fullName>
    </submittedName>
</protein>
<name>A0A2P2PV30_RHIMU</name>
<sequence>MRSTVLMREWFEGWIL</sequence>